<evidence type="ECO:0000313" key="1">
    <source>
        <dbReference type="EMBL" id="TFD62716.1"/>
    </source>
</evidence>
<organism evidence="1 2">
    <name type="scientific">Cryobacterium suzukii</name>
    <dbReference type="NCBI Taxonomy" id="1259198"/>
    <lineage>
        <taxon>Bacteria</taxon>
        <taxon>Bacillati</taxon>
        <taxon>Actinomycetota</taxon>
        <taxon>Actinomycetes</taxon>
        <taxon>Micrococcales</taxon>
        <taxon>Microbacteriaceae</taxon>
        <taxon>Cryobacterium</taxon>
    </lineage>
</organism>
<keyword evidence="2" id="KW-1185">Reference proteome</keyword>
<sequence>MYVPSEALVALARATDRSKRVSSVNFPITYVKRGDITPTAAWLVQSHELRLKMHMTLVMQAAKAPYTLPDRPTQSLARWLNLPPDTGPRRANDAKKWLQEKKLITSTLLPDGKAGLLLLHPDGSGDGWEGNGARWVGVPFTLWTNAWILRLSGRAIAVLMALLELNGGSKHPDGEWMDGHRKKQYGLSDDTWTSATRELEHFGLLRTTDGYWGDDDYEIRKRKRYFLIREALDIAPDWTMPDAP</sequence>
<dbReference type="AlphaFoldDB" id="A0A4R9AJW2"/>
<protein>
    <submittedName>
        <fullName evidence="1">Uncharacterized protein</fullName>
    </submittedName>
</protein>
<proteinExistence type="predicted"/>
<dbReference type="OrthoDB" id="4188495at2"/>
<accession>A0A4R9AJW2</accession>
<dbReference type="Proteomes" id="UP000298170">
    <property type="component" value="Unassembled WGS sequence"/>
</dbReference>
<dbReference type="EMBL" id="SOHJ01000002">
    <property type="protein sequence ID" value="TFD62716.1"/>
    <property type="molecule type" value="Genomic_DNA"/>
</dbReference>
<comment type="caution">
    <text evidence="1">The sequence shown here is derived from an EMBL/GenBank/DDBJ whole genome shotgun (WGS) entry which is preliminary data.</text>
</comment>
<reference evidence="1 2" key="1">
    <citation type="submission" date="2019-03" db="EMBL/GenBank/DDBJ databases">
        <title>Genomics of glacier-inhabiting Cryobacterium strains.</title>
        <authorList>
            <person name="Liu Q."/>
            <person name="Xin Y.-H."/>
        </authorList>
    </citation>
    <scope>NUCLEOTIDE SEQUENCE [LARGE SCALE GENOMIC DNA]</scope>
    <source>
        <strain evidence="1 2">Sr39</strain>
    </source>
</reference>
<gene>
    <name evidence="1" type="ORF">E3T39_01900</name>
</gene>
<evidence type="ECO:0000313" key="2">
    <source>
        <dbReference type="Proteomes" id="UP000298170"/>
    </source>
</evidence>
<dbReference type="RefSeq" id="WP_134513064.1">
    <property type="nucleotide sequence ID" value="NZ_SOHJ01000002.1"/>
</dbReference>
<name>A0A4R9AJW2_9MICO</name>